<protein>
    <submittedName>
        <fullName evidence="1">Uncharacterized protein</fullName>
    </submittedName>
</protein>
<evidence type="ECO:0000313" key="1">
    <source>
        <dbReference type="EMBL" id="ERI76715.1"/>
    </source>
</evidence>
<gene>
    <name evidence="1" type="ORF">CLOSYM_02455</name>
</gene>
<sequence length="45" mass="5380">MQFGRRLNCNAAVIRQSNYQNAPDIRRQLVSRCFRQNDVSERRIV</sequence>
<proteinExistence type="predicted"/>
<dbReference type="AlphaFoldDB" id="A0ABC9TXI6"/>
<dbReference type="Proteomes" id="UP000016491">
    <property type="component" value="Unassembled WGS sequence"/>
</dbReference>
<name>A0ABC9TXI6_CLOSY</name>
<accession>A0ABC9TXI6</accession>
<dbReference type="EMBL" id="AWSU01000191">
    <property type="protein sequence ID" value="ERI76715.1"/>
    <property type="molecule type" value="Genomic_DNA"/>
</dbReference>
<comment type="caution">
    <text evidence="1">The sequence shown here is derived from an EMBL/GenBank/DDBJ whole genome shotgun (WGS) entry which is preliminary data.</text>
</comment>
<evidence type="ECO:0000313" key="2">
    <source>
        <dbReference type="Proteomes" id="UP000016491"/>
    </source>
</evidence>
<reference evidence="1 2" key="1">
    <citation type="submission" date="2013-07" db="EMBL/GenBank/DDBJ databases">
        <authorList>
            <person name="Weinstock G."/>
            <person name="Sodergren E."/>
            <person name="Wylie T."/>
            <person name="Fulton L."/>
            <person name="Fulton R."/>
            <person name="Fronick C."/>
            <person name="O'Laughlin M."/>
            <person name="Godfrey J."/>
            <person name="Miner T."/>
            <person name="Herter B."/>
            <person name="Appelbaum E."/>
            <person name="Cordes M."/>
            <person name="Lek S."/>
            <person name="Wollam A."/>
            <person name="Pepin K.H."/>
            <person name="Palsikar V.B."/>
            <person name="Mitreva M."/>
            <person name="Wilson R.K."/>
        </authorList>
    </citation>
    <scope>NUCLEOTIDE SEQUENCE [LARGE SCALE GENOMIC DNA]</scope>
    <source>
        <strain evidence="1 2">ATCC 14940</strain>
    </source>
</reference>
<organism evidence="1 2">
    <name type="scientific">[Clostridium] symbiosum ATCC 14940</name>
    <dbReference type="NCBI Taxonomy" id="411472"/>
    <lineage>
        <taxon>Bacteria</taxon>
        <taxon>Bacillati</taxon>
        <taxon>Bacillota</taxon>
        <taxon>Clostridia</taxon>
        <taxon>Lachnospirales</taxon>
        <taxon>Lachnospiraceae</taxon>
        <taxon>Otoolea</taxon>
    </lineage>
</organism>